<accession>A0A1F6GDL7</accession>
<evidence type="ECO:0000256" key="3">
    <source>
        <dbReference type="ARBA" id="ARBA00022563"/>
    </source>
</evidence>
<dbReference type="Proteomes" id="UP000178449">
    <property type="component" value="Unassembled WGS sequence"/>
</dbReference>
<sequence length="295" mass="31610">MQRLAGKDIFPQVQAKLAEEVARLSESGISVTLAVILVGEDPASQIYVASKERTCGELGIGSLVTRLPAETTQAELLELVQQYNEDPQINGILVQVPLPAPLDEDEVLQAISPDKDVDCFHPYNLGLLTAGLARFVPCTPFGVLQFLKHHQIPTSGKKIVILGRSNIFGRPMSILLSQKPWDATVTLCHSRTQNLAEECRQADILIAAIGKPMLVTKDFIKPGAVVIDVGINRIADPNHPKGSRVVGDVDYEGIASVASAATPVPGGVGISTIAMLMYNVVNAARFANGLEAFEL</sequence>
<feature type="binding site" evidence="12">
    <location>
        <position position="231"/>
    </location>
    <ligand>
        <name>NADP(+)</name>
        <dbReference type="ChEBI" id="CHEBI:58349"/>
    </ligand>
</feature>
<dbReference type="Gene3D" id="3.40.50.720">
    <property type="entry name" value="NAD(P)-binding Rossmann-like Domain"/>
    <property type="match status" value="1"/>
</dbReference>
<comment type="pathway">
    <text evidence="1 12">One-carbon metabolism; tetrahydrofolate interconversion.</text>
</comment>
<keyword evidence="3 12" id="KW-0554">One-carbon metabolism</keyword>
<feature type="domain" description="Tetrahydrofolate dehydrogenase/cyclohydrolase NAD(P)-binding" evidence="14">
    <location>
        <begin position="137"/>
        <end position="285"/>
    </location>
</feature>
<evidence type="ECO:0000256" key="12">
    <source>
        <dbReference type="HAMAP-Rule" id="MF_01576"/>
    </source>
</evidence>
<evidence type="ECO:0000259" key="13">
    <source>
        <dbReference type="Pfam" id="PF00763"/>
    </source>
</evidence>
<dbReference type="GO" id="GO:0004477">
    <property type="term" value="F:methenyltetrahydrofolate cyclohydrolase activity"/>
    <property type="evidence" value="ECO:0007669"/>
    <property type="project" value="UniProtKB-UniRule"/>
</dbReference>
<evidence type="ECO:0000256" key="10">
    <source>
        <dbReference type="ARBA" id="ARBA00023167"/>
    </source>
</evidence>
<dbReference type="CDD" id="cd01080">
    <property type="entry name" value="NAD_bind_m-THF_DH_Cyclohyd"/>
    <property type="match status" value="1"/>
</dbReference>
<dbReference type="Pfam" id="PF00763">
    <property type="entry name" value="THF_DHG_CYH"/>
    <property type="match status" value="1"/>
</dbReference>
<organism evidence="15 16">
    <name type="scientific">Candidatus Lambdaproteobacteria bacterium RIFOXYD2_FULL_50_16</name>
    <dbReference type="NCBI Taxonomy" id="1817772"/>
    <lineage>
        <taxon>Bacteria</taxon>
        <taxon>Pseudomonadati</taxon>
        <taxon>Pseudomonadota</taxon>
        <taxon>Candidatus Lambdaproteobacteria</taxon>
    </lineage>
</organism>
<keyword evidence="11 12" id="KW-0511">Multifunctional enzyme</keyword>
<gene>
    <name evidence="12" type="primary">folD</name>
    <name evidence="15" type="ORF">A2527_04675</name>
</gene>
<dbReference type="UniPathway" id="UPA00193"/>
<evidence type="ECO:0000256" key="11">
    <source>
        <dbReference type="ARBA" id="ARBA00023268"/>
    </source>
</evidence>
<proteinExistence type="inferred from homology"/>
<dbReference type="InterPro" id="IPR036291">
    <property type="entry name" value="NAD(P)-bd_dom_sf"/>
</dbReference>
<dbReference type="GO" id="GO:0009086">
    <property type="term" value="P:methionine biosynthetic process"/>
    <property type="evidence" value="ECO:0007669"/>
    <property type="project" value="UniProtKB-KW"/>
</dbReference>
<dbReference type="GO" id="GO:0000105">
    <property type="term" value="P:L-histidine biosynthetic process"/>
    <property type="evidence" value="ECO:0007669"/>
    <property type="project" value="UniProtKB-KW"/>
</dbReference>
<feature type="domain" description="Tetrahydrofolate dehydrogenase/cyclohydrolase catalytic" evidence="13">
    <location>
        <begin position="4"/>
        <end position="118"/>
    </location>
</feature>
<keyword evidence="10 12" id="KW-0486">Methionine biosynthesis</keyword>
<dbReference type="STRING" id="1817772.A2527_04675"/>
<dbReference type="GO" id="GO:0035999">
    <property type="term" value="P:tetrahydrofolate interconversion"/>
    <property type="evidence" value="ECO:0007669"/>
    <property type="project" value="UniProtKB-UniRule"/>
</dbReference>
<keyword evidence="5 12" id="KW-0658">Purine biosynthesis</keyword>
<evidence type="ECO:0000256" key="4">
    <source>
        <dbReference type="ARBA" id="ARBA00022605"/>
    </source>
</evidence>
<keyword evidence="4 12" id="KW-0028">Amino-acid biosynthesis</keyword>
<dbReference type="EC" id="1.5.1.5" evidence="12"/>
<comment type="caution">
    <text evidence="15">The sequence shown here is derived from an EMBL/GenBank/DDBJ whole genome shotgun (WGS) entry which is preliminary data.</text>
</comment>
<name>A0A1F6GDL7_9PROT</name>
<dbReference type="PRINTS" id="PR00085">
    <property type="entry name" value="THFDHDRGNASE"/>
</dbReference>
<evidence type="ECO:0000256" key="5">
    <source>
        <dbReference type="ARBA" id="ARBA00022755"/>
    </source>
</evidence>
<evidence type="ECO:0000256" key="2">
    <source>
        <dbReference type="ARBA" id="ARBA00011738"/>
    </source>
</evidence>
<evidence type="ECO:0000256" key="1">
    <source>
        <dbReference type="ARBA" id="ARBA00004777"/>
    </source>
</evidence>
<dbReference type="Gene3D" id="3.40.50.10860">
    <property type="entry name" value="Leucine Dehydrogenase, chain A, domain 1"/>
    <property type="match status" value="1"/>
</dbReference>
<comment type="similarity">
    <text evidence="12">Belongs to the tetrahydrofolate dehydrogenase/cyclohydrolase family.</text>
</comment>
<dbReference type="PANTHER" id="PTHR48099">
    <property type="entry name" value="C-1-TETRAHYDROFOLATE SYNTHASE, CYTOPLASMIC-RELATED"/>
    <property type="match status" value="1"/>
</dbReference>
<protein>
    <recommendedName>
        <fullName evidence="12">Bifunctional protein FolD</fullName>
    </recommendedName>
    <domain>
        <recommendedName>
            <fullName evidence="12">Methylenetetrahydrofolate dehydrogenase</fullName>
            <ecNumber evidence="12">1.5.1.5</ecNumber>
        </recommendedName>
    </domain>
    <domain>
        <recommendedName>
            <fullName evidence="12">Methenyltetrahydrofolate cyclohydrolase</fullName>
            <ecNumber evidence="12">3.5.4.9</ecNumber>
        </recommendedName>
    </domain>
</protein>
<dbReference type="InterPro" id="IPR046346">
    <property type="entry name" value="Aminoacid_DH-like_N_sf"/>
</dbReference>
<dbReference type="GO" id="GO:0004488">
    <property type="term" value="F:methylenetetrahydrofolate dehydrogenase (NADP+) activity"/>
    <property type="evidence" value="ECO:0007669"/>
    <property type="project" value="UniProtKB-UniRule"/>
</dbReference>
<dbReference type="InterPro" id="IPR000672">
    <property type="entry name" value="THF_DH/CycHdrlase"/>
</dbReference>
<evidence type="ECO:0000313" key="16">
    <source>
        <dbReference type="Proteomes" id="UP000178449"/>
    </source>
</evidence>
<evidence type="ECO:0000313" key="15">
    <source>
        <dbReference type="EMBL" id="OGG96197.1"/>
    </source>
</evidence>
<comment type="function">
    <text evidence="12">Catalyzes the oxidation of 5,10-methylenetetrahydrofolate to 5,10-methenyltetrahydrofolate and then the hydrolysis of 5,10-methenyltetrahydrofolate to 10-formyltetrahydrofolate.</text>
</comment>
<comment type="caution">
    <text evidence="12">Lacks conserved residue(s) required for the propagation of feature annotation.</text>
</comment>
<evidence type="ECO:0000259" key="14">
    <source>
        <dbReference type="Pfam" id="PF02882"/>
    </source>
</evidence>
<evidence type="ECO:0000256" key="9">
    <source>
        <dbReference type="ARBA" id="ARBA00023102"/>
    </source>
</evidence>
<evidence type="ECO:0000256" key="7">
    <source>
        <dbReference type="ARBA" id="ARBA00022857"/>
    </source>
</evidence>
<keyword evidence="7 12" id="KW-0521">NADP</keyword>
<dbReference type="GO" id="GO:0005829">
    <property type="term" value="C:cytosol"/>
    <property type="evidence" value="ECO:0007669"/>
    <property type="project" value="TreeGrafter"/>
</dbReference>
<dbReference type="Pfam" id="PF02882">
    <property type="entry name" value="THF_DHG_CYH_C"/>
    <property type="match status" value="1"/>
</dbReference>
<dbReference type="InterPro" id="IPR020631">
    <property type="entry name" value="THF_DH/CycHdrlase_NAD-bd_dom"/>
</dbReference>
<evidence type="ECO:0000256" key="6">
    <source>
        <dbReference type="ARBA" id="ARBA00022801"/>
    </source>
</evidence>
<keyword evidence="8 12" id="KW-0560">Oxidoreductase</keyword>
<keyword evidence="9 12" id="KW-0368">Histidine biosynthesis</keyword>
<dbReference type="InterPro" id="IPR020630">
    <property type="entry name" value="THF_DH/CycHdrlase_cat_dom"/>
</dbReference>
<dbReference type="PANTHER" id="PTHR48099:SF5">
    <property type="entry name" value="C-1-TETRAHYDROFOLATE SYNTHASE, CYTOPLASMIC"/>
    <property type="match status" value="1"/>
</dbReference>
<evidence type="ECO:0000256" key="8">
    <source>
        <dbReference type="ARBA" id="ARBA00023002"/>
    </source>
</evidence>
<dbReference type="GO" id="GO:0006164">
    <property type="term" value="P:purine nucleotide biosynthetic process"/>
    <property type="evidence" value="ECO:0007669"/>
    <property type="project" value="UniProtKB-KW"/>
</dbReference>
<comment type="subunit">
    <text evidence="2 12">Homodimer.</text>
</comment>
<dbReference type="FunFam" id="3.40.50.720:FF:000189">
    <property type="entry name" value="Bifunctional protein FolD"/>
    <property type="match status" value="1"/>
</dbReference>
<dbReference type="AlphaFoldDB" id="A0A1F6GDL7"/>
<comment type="catalytic activity">
    <reaction evidence="12">
        <text>(6R)-5,10-methylene-5,6,7,8-tetrahydrofolate + NADP(+) = (6R)-5,10-methenyltetrahydrofolate + NADPH</text>
        <dbReference type="Rhea" id="RHEA:22812"/>
        <dbReference type="ChEBI" id="CHEBI:15636"/>
        <dbReference type="ChEBI" id="CHEBI:57455"/>
        <dbReference type="ChEBI" id="CHEBI:57783"/>
        <dbReference type="ChEBI" id="CHEBI:58349"/>
        <dbReference type="EC" id="1.5.1.5"/>
    </reaction>
</comment>
<dbReference type="SUPFAM" id="SSF51735">
    <property type="entry name" value="NAD(P)-binding Rossmann-fold domains"/>
    <property type="match status" value="1"/>
</dbReference>
<keyword evidence="6 12" id="KW-0378">Hydrolase</keyword>
<comment type="catalytic activity">
    <reaction evidence="12">
        <text>(6R)-5,10-methenyltetrahydrofolate + H2O = (6R)-10-formyltetrahydrofolate + H(+)</text>
        <dbReference type="Rhea" id="RHEA:23700"/>
        <dbReference type="ChEBI" id="CHEBI:15377"/>
        <dbReference type="ChEBI" id="CHEBI:15378"/>
        <dbReference type="ChEBI" id="CHEBI:57455"/>
        <dbReference type="ChEBI" id="CHEBI:195366"/>
        <dbReference type="EC" id="3.5.4.9"/>
    </reaction>
</comment>
<dbReference type="SUPFAM" id="SSF53223">
    <property type="entry name" value="Aminoacid dehydrogenase-like, N-terminal domain"/>
    <property type="match status" value="1"/>
</dbReference>
<reference evidence="15 16" key="1">
    <citation type="journal article" date="2016" name="Nat. Commun.">
        <title>Thousands of microbial genomes shed light on interconnected biogeochemical processes in an aquifer system.</title>
        <authorList>
            <person name="Anantharaman K."/>
            <person name="Brown C.T."/>
            <person name="Hug L.A."/>
            <person name="Sharon I."/>
            <person name="Castelle C.J."/>
            <person name="Probst A.J."/>
            <person name="Thomas B.C."/>
            <person name="Singh A."/>
            <person name="Wilkins M.J."/>
            <person name="Karaoz U."/>
            <person name="Brodie E.L."/>
            <person name="Williams K.H."/>
            <person name="Hubbard S.S."/>
            <person name="Banfield J.F."/>
        </authorList>
    </citation>
    <scope>NUCLEOTIDE SEQUENCE [LARGE SCALE GENOMIC DNA]</scope>
</reference>
<dbReference type="EC" id="3.5.4.9" evidence="12"/>
<feature type="binding site" evidence="12">
    <location>
        <begin position="163"/>
        <end position="165"/>
    </location>
    <ligand>
        <name>NADP(+)</name>
        <dbReference type="ChEBI" id="CHEBI:58349"/>
    </ligand>
</feature>
<dbReference type="HAMAP" id="MF_01576">
    <property type="entry name" value="THF_DHG_CYH"/>
    <property type="match status" value="1"/>
</dbReference>
<dbReference type="FunFam" id="3.40.50.10860:FF:000005">
    <property type="entry name" value="C-1-tetrahydrofolate synthase, cytoplasmic, putative"/>
    <property type="match status" value="1"/>
</dbReference>
<dbReference type="EMBL" id="MFNE01000018">
    <property type="protein sequence ID" value="OGG96197.1"/>
    <property type="molecule type" value="Genomic_DNA"/>
</dbReference>